<comment type="function">
    <text evidence="1 4">PPIases accelerate the folding of proteins. It catalyzes the cis-trans isomerization of proline imidic peptide bonds in oligopeptides.</text>
</comment>
<comment type="catalytic activity">
    <reaction evidence="4">
        <text>[protein]-peptidylproline (omega=180) = [protein]-peptidylproline (omega=0)</text>
        <dbReference type="Rhea" id="RHEA:16237"/>
        <dbReference type="Rhea" id="RHEA-COMP:10747"/>
        <dbReference type="Rhea" id="RHEA-COMP:10748"/>
        <dbReference type="ChEBI" id="CHEBI:83833"/>
        <dbReference type="ChEBI" id="CHEBI:83834"/>
        <dbReference type="EC" id="5.2.1.8"/>
    </reaction>
</comment>
<dbReference type="EMBL" id="JACOPS010000001">
    <property type="protein sequence ID" value="MBC5727589.1"/>
    <property type="molecule type" value="Genomic_DNA"/>
</dbReference>
<comment type="caution">
    <text evidence="7">The sequence shown here is derived from an EMBL/GenBank/DDBJ whole genome shotgun (WGS) entry which is preliminary data.</text>
</comment>
<dbReference type="Proteomes" id="UP000636755">
    <property type="component" value="Unassembled WGS sequence"/>
</dbReference>
<evidence type="ECO:0000313" key="8">
    <source>
        <dbReference type="Proteomes" id="UP000636755"/>
    </source>
</evidence>
<feature type="domain" description="PPIase cyclophilin-type" evidence="6">
    <location>
        <begin position="97"/>
        <end position="259"/>
    </location>
</feature>
<dbReference type="Gene3D" id="2.40.100.10">
    <property type="entry name" value="Cyclophilin-like"/>
    <property type="match status" value="1"/>
</dbReference>
<dbReference type="SUPFAM" id="SSF50891">
    <property type="entry name" value="Cyclophilin-like"/>
    <property type="match status" value="1"/>
</dbReference>
<keyword evidence="5" id="KW-0812">Transmembrane</keyword>
<feature type="transmembrane region" description="Helical" evidence="5">
    <location>
        <begin position="43"/>
        <end position="63"/>
    </location>
</feature>
<proteinExistence type="inferred from homology"/>
<protein>
    <recommendedName>
        <fullName evidence="4">Peptidyl-prolyl cis-trans isomerase</fullName>
        <shortName evidence="4">PPIase</shortName>
        <ecNumber evidence="4">5.2.1.8</ecNumber>
    </recommendedName>
</protein>
<keyword evidence="5" id="KW-0472">Membrane</keyword>
<dbReference type="InterPro" id="IPR029000">
    <property type="entry name" value="Cyclophilin-like_dom_sf"/>
</dbReference>
<sequence length="259" mass="27260">MTASSDIVKSAAAQKKLSDTADKAVDDIVLSLAKPQKSDKKKAWIAISAVAVFLIAVIVVFAVTSNKNNNTPTATDASVTVGTNTSATIGTDEAKGTHHAEINIRDYGVIKVELDGDVAPITVANFINLANSGFYDGLTFHRIIDGFMMQGGDPLGNGTGGSDNTIKGEFSQNGVENNLSHTRGAISMARSTDMDSASSQFFIVQSDSTYLDGQYACFGYVTDGMDIVDKICKNAVTTDSNGSVDAENQPVINSIKITD</sequence>
<evidence type="ECO:0000259" key="6">
    <source>
        <dbReference type="PROSITE" id="PS50072"/>
    </source>
</evidence>
<dbReference type="Pfam" id="PF00160">
    <property type="entry name" value="Pro_isomerase"/>
    <property type="match status" value="1"/>
</dbReference>
<dbReference type="InterPro" id="IPR020892">
    <property type="entry name" value="Cyclophilin-type_PPIase_CS"/>
</dbReference>
<accession>A0ABR7HJ95</accession>
<evidence type="ECO:0000256" key="2">
    <source>
        <dbReference type="ARBA" id="ARBA00023110"/>
    </source>
</evidence>
<dbReference type="InterPro" id="IPR044666">
    <property type="entry name" value="Cyclophilin_A-like"/>
</dbReference>
<evidence type="ECO:0000256" key="5">
    <source>
        <dbReference type="SAM" id="Phobius"/>
    </source>
</evidence>
<keyword evidence="3 4" id="KW-0413">Isomerase</keyword>
<keyword evidence="2 4" id="KW-0697">Rotamase</keyword>
<organism evidence="7 8">
    <name type="scientific">Ruminococcus intestinalis</name>
    <dbReference type="NCBI Taxonomy" id="2763066"/>
    <lineage>
        <taxon>Bacteria</taxon>
        <taxon>Bacillati</taxon>
        <taxon>Bacillota</taxon>
        <taxon>Clostridia</taxon>
        <taxon>Eubacteriales</taxon>
        <taxon>Oscillospiraceae</taxon>
        <taxon>Ruminococcus</taxon>
    </lineage>
</organism>
<dbReference type="CDD" id="cd00317">
    <property type="entry name" value="cyclophilin"/>
    <property type="match status" value="1"/>
</dbReference>
<name>A0ABR7HJ95_9FIRM</name>
<dbReference type="InterPro" id="IPR002130">
    <property type="entry name" value="Cyclophilin-type_PPIase_dom"/>
</dbReference>
<dbReference type="PROSITE" id="PS50072">
    <property type="entry name" value="CSA_PPIASE_2"/>
    <property type="match status" value="1"/>
</dbReference>
<evidence type="ECO:0000256" key="4">
    <source>
        <dbReference type="RuleBase" id="RU363019"/>
    </source>
</evidence>
<keyword evidence="5" id="KW-1133">Transmembrane helix</keyword>
<evidence type="ECO:0000313" key="7">
    <source>
        <dbReference type="EMBL" id="MBC5727589.1"/>
    </source>
</evidence>
<reference evidence="7 8" key="1">
    <citation type="submission" date="2020-08" db="EMBL/GenBank/DDBJ databases">
        <title>Genome public.</title>
        <authorList>
            <person name="Liu C."/>
            <person name="Sun Q."/>
        </authorList>
    </citation>
    <scope>NUCLEOTIDE SEQUENCE [LARGE SCALE GENOMIC DNA]</scope>
    <source>
        <strain evidence="7 8">NSJ-71</strain>
    </source>
</reference>
<dbReference type="GO" id="GO:0016853">
    <property type="term" value="F:isomerase activity"/>
    <property type="evidence" value="ECO:0007669"/>
    <property type="project" value="UniProtKB-KW"/>
</dbReference>
<dbReference type="PROSITE" id="PS00170">
    <property type="entry name" value="CSA_PPIASE_1"/>
    <property type="match status" value="1"/>
</dbReference>
<dbReference type="PRINTS" id="PR00153">
    <property type="entry name" value="CSAPPISMRASE"/>
</dbReference>
<keyword evidence="8" id="KW-1185">Reference proteome</keyword>
<evidence type="ECO:0000256" key="3">
    <source>
        <dbReference type="ARBA" id="ARBA00023235"/>
    </source>
</evidence>
<dbReference type="PANTHER" id="PTHR45625">
    <property type="entry name" value="PEPTIDYL-PROLYL CIS-TRANS ISOMERASE-RELATED"/>
    <property type="match status" value="1"/>
</dbReference>
<comment type="similarity">
    <text evidence="4">Belongs to the cyclophilin-type PPIase family.</text>
</comment>
<gene>
    <name evidence="7" type="ORF">H8R91_03385</name>
</gene>
<dbReference type="PANTHER" id="PTHR45625:SF4">
    <property type="entry name" value="PEPTIDYLPROLYL ISOMERASE DOMAIN AND WD REPEAT-CONTAINING PROTEIN 1"/>
    <property type="match status" value="1"/>
</dbReference>
<evidence type="ECO:0000256" key="1">
    <source>
        <dbReference type="ARBA" id="ARBA00002388"/>
    </source>
</evidence>
<dbReference type="EC" id="5.2.1.8" evidence="4"/>